<dbReference type="Pfam" id="PF03358">
    <property type="entry name" value="FMN_red"/>
    <property type="match status" value="1"/>
</dbReference>
<protein>
    <submittedName>
        <fullName evidence="4">NADPH-dependent FMN reductase</fullName>
    </submittedName>
</protein>
<reference evidence="4" key="1">
    <citation type="journal article" date="2021" name="Microb. Physiol.">
        <title>Proteogenomic Insights into the Physiology of Marine, Sulfate-Reducing, Filamentous Desulfonema limicola and Desulfonema magnum.</title>
        <authorList>
            <person name="Schnaars V."/>
            <person name="Wohlbrand L."/>
            <person name="Scheve S."/>
            <person name="Hinrichs C."/>
            <person name="Reinhardt R."/>
            <person name="Rabus R."/>
        </authorList>
    </citation>
    <scope>NUCLEOTIDE SEQUENCE</scope>
    <source>
        <strain evidence="4">4be13</strain>
    </source>
</reference>
<accession>A0A975GPT1</accession>
<keyword evidence="5" id="KW-1185">Reference proteome</keyword>
<dbReference type="GO" id="GO:0016491">
    <property type="term" value="F:oxidoreductase activity"/>
    <property type="evidence" value="ECO:0007669"/>
    <property type="project" value="InterPro"/>
</dbReference>
<evidence type="ECO:0000313" key="4">
    <source>
        <dbReference type="EMBL" id="QTA89336.1"/>
    </source>
</evidence>
<feature type="domain" description="NADPH-dependent FMN reductase-like" evidence="3">
    <location>
        <begin position="3"/>
        <end position="128"/>
    </location>
</feature>
<keyword evidence="1" id="KW-0285">Flavoprotein</keyword>
<evidence type="ECO:0000256" key="2">
    <source>
        <dbReference type="ARBA" id="ARBA00022643"/>
    </source>
</evidence>
<keyword evidence="2" id="KW-0288">FMN</keyword>
<dbReference type="EMBL" id="CP061800">
    <property type="protein sequence ID" value="QTA89336.1"/>
    <property type="molecule type" value="Genomic_DNA"/>
</dbReference>
<dbReference type="Gene3D" id="3.40.50.360">
    <property type="match status" value="1"/>
</dbReference>
<dbReference type="Proteomes" id="UP000663722">
    <property type="component" value="Chromosome"/>
</dbReference>
<dbReference type="KEGG" id="dmm:dnm_053860"/>
<dbReference type="AlphaFoldDB" id="A0A975GPT1"/>
<organism evidence="4 5">
    <name type="scientific">Desulfonema magnum</name>
    <dbReference type="NCBI Taxonomy" id="45655"/>
    <lineage>
        <taxon>Bacteria</taxon>
        <taxon>Pseudomonadati</taxon>
        <taxon>Thermodesulfobacteriota</taxon>
        <taxon>Desulfobacteria</taxon>
        <taxon>Desulfobacterales</taxon>
        <taxon>Desulfococcaceae</taxon>
        <taxon>Desulfonema</taxon>
    </lineage>
</organism>
<dbReference type="SUPFAM" id="SSF52218">
    <property type="entry name" value="Flavoproteins"/>
    <property type="match status" value="1"/>
</dbReference>
<evidence type="ECO:0000259" key="3">
    <source>
        <dbReference type="Pfam" id="PF03358"/>
    </source>
</evidence>
<dbReference type="InterPro" id="IPR029039">
    <property type="entry name" value="Flavoprotein-like_sf"/>
</dbReference>
<evidence type="ECO:0000256" key="1">
    <source>
        <dbReference type="ARBA" id="ARBA00022630"/>
    </source>
</evidence>
<dbReference type="RefSeq" id="WP_207678001.1">
    <property type="nucleotide sequence ID" value="NZ_CP061800.1"/>
</dbReference>
<evidence type="ECO:0000313" key="5">
    <source>
        <dbReference type="Proteomes" id="UP000663722"/>
    </source>
</evidence>
<gene>
    <name evidence="4" type="ORF">dnm_053860</name>
</gene>
<dbReference type="InterPro" id="IPR005025">
    <property type="entry name" value="FMN_Rdtase-like_dom"/>
</dbReference>
<sequence>MKKILGIIASPRNLGNSEMMVKEISSHIPLAHELNLLRLSDFNIRHCTGCYQCLFKKEGCVLDDDLHIIQNAILDADALIVAAPAYFLGANAALKLLLDRGLSFLNHVEKLWGKPAVGIAVAGIEGKEGSTLLGIESFLKLTMTEVKKTAIAYGALPGEVFFNEQNKKTAAELGESLFAPAPEKKAYACPLCGGDTFRFLGDNKVKCMLCSNSGTMRMESGSPVFEINKGEHELFLTKEETIQHGEWLQKMKGRFKEQKSRLKEISMAYKEGGNWIKP</sequence>
<proteinExistence type="predicted"/>
<dbReference type="PANTHER" id="PTHR43278:SF4">
    <property type="entry name" value="NAD(P)H-DEPENDENT FMN-CONTAINING OXIDOREDUCTASE YWQN-RELATED"/>
    <property type="match status" value="1"/>
</dbReference>
<dbReference type="InterPro" id="IPR051796">
    <property type="entry name" value="ISF_SsuE-like"/>
</dbReference>
<dbReference type="PANTHER" id="PTHR43278">
    <property type="entry name" value="NAD(P)H-DEPENDENT FMN-CONTAINING OXIDOREDUCTASE YWQN-RELATED"/>
    <property type="match status" value="1"/>
</dbReference>
<name>A0A975GPT1_9BACT</name>